<dbReference type="Proteomes" id="UP000499080">
    <property type="component" value="Unassembled WGS sequence"/>
</dbReference>
<feature type="transmembrane region" description="Helical" evidence="1">
    <location>
        <begin position="280"/>
        <end position="303"/>
    </location>
</feature>
<keyword evidence="1" id="KW-0812">Transmembrane</keyword>
<gene>
    <name evidence="2" type="ORF">AVEN_199342_1</name>
</gene>
<dbReference type="OrthoDB" id="5920534at2759"/>
<name>A0A4Y2JEP1_ARAVE</name>
<reference evidence="2 3" key="1">
    <citation type="journal article" date="2019" name="Sci. Rep.">
        <title>Orb-weaving spider Araneus ventricosus genome elucidates the spidroin gene catalogue.</title>
        <authorList>
            <person name="Kono N."/>
            <person name="Nakamura H."/>
            <person name="Ohtoshi R."/>
            <person name="Moran D.A.P."/>
            <person name="Shinohara A."/>
            <person name="Yoshida Y."/>
            <person name="Fujiwara M."/>
            <person name="Mori M."/>
            <person name="Tomita M."/>
            <person name="Arakawa K."/>
        </authorList>
    </citation>
    <scope>NUCLEOTIDE SEQUENCE [LARGE SCALE GENOMIC DNA]</scope>
</reference>
<keyword evidence="3" id="KW-1185">Reference proteome</keyword>
<proteinExistence type="predicted"/>
<sequence>MDQYVIQNVKLGYRKLLLTNILNDPVHNENLEKKLTNVNLKNVVFSLANCWASVSKLLINKSWKNLLPNFIDSEVEEIQLASLINQLQSTNPVSNTEALQWAAEADDILARNEILTGDEIIRTVTAEDDNDDDVTSVNPVKISHSEIVAALNTSLQWAEEQNFETQEILLLRRLRDRAFELKIGTAEQKNDDVHSLTYAVITKLSLITDEIESCSAQEFTISRQRDILGREAEIERLVHFIQKIFSVPSFLIATAHFSACTSIFGAFIVDSKIYTKDYVVLNQLVVVFLSSTGGLLACLWAAGGLPIEEDRFKDTFRRKTKQRLQLVINGANYANRKPITYGHFYLLELLLLPLSKQDPSQGQGNNSLVLTSSSGFAVSAFVRASLPSSNVSFQLSWPNTPNEFRMKLKIQTFDNMTPILIGFSYSRPLSVRRDLIFMEWSDSEYPALGPVHICELCRTNP</sequence>
<evidence type="ECO:0000256" key="1">
    <source>
        <dbReference type="SAM" id="Phobius"/>
    </source>
</evidence>
<comment type="caution">
    <text evidence="2">The sequence shown here is derived from an EMBL/GenBank/DDBJ whole genome shotgun (WGS) entry which is preliminary data.</text>
</comment>
<keyword evidence="1" id="KW-1133">Transmembrane helix</keyword>
<keyword evidence="1" id="KW-0472">Membrane</keyword>
<evidence type="ECO:0000313" key="3">
    <source>
        <dbReference type="Proteomes" id="UP000499080"/>
    </source>
</evidence>
<dbReference type="AlphaFoldDB" id="A0A4Y2JEP1"/>
<feature type="transmembrane region" description="Helical" evidence="1">
    <location>
        <begin position="244"/>
        <end position="268"/>
    </location>
</feature>
<evidence type="ECO:0000313" key="2">
    <source>
        <dbReference type="EMBL" id="GBM88355.1"/>
    </source>
</evidence>
<protein>
    <recommendedName>
        <fullName evidence="4">DDE-1 domain-containing protein</fullName>
    </recommendedName>
</protein>
<dbReference type="EMBL" id="BGPR01003456">
    <property type="protein sequence ID" value="GBM88355.1"/>
    <property type="molecule type" value="Genomic_DNA"/>
</dbReference>
<evidence type="ECO:0008006" key="4">
    <source>
        <dbReference type="Google" id="ProtNLM"/>
    </source>
</evidence>
<organism evidence="2 3">
    <name type="scientific">Araneus ventricosus</name>
    <name type="common">Orbweaver spider</name>
    <name type="synonym">Epeira ventricosa</name>
    <dbReference type="NCBI Taxonomy" id="182803"/>
    <lineage>
        <taxon>Eukaryota</taxon>
        <taxon>Metazoa</taxon>
        <taxon>Ecdysozoa</taxon>
        <taxon>Arthropoda</taxon>
        <taxon>Chelicerata</taxon>
        <taxon>Arachnida</taxon>
        <taxon>Araneae</taxon>
        <taxon>Araneomorphae</taxon>
        <taxon>Entelegynae</taxon>
        <taxon>Araneoidea</taxon>
        <taxon>Araneidae</taxon>
        <taxon>Araneus</taxon>
    </lineage>
</organism>
<accession>A0A4Y2JEP1</accession>